<feature type="chain" id="PRO_5015362434" description="Lipoprotein" evidence="1">
    <location>
        <begin position="19"/>
        <end position="46"/>
    </location>
</feature>
<protein>
    <recommendedName>
        <fullName evidence="4">Lipoprotein</fullName>
    </recommendedName>
</protein>
<gene>
    <name evidence="2" type="ORF">POI8812_01731</name>
</gene>
<reference evidence="2 3" key="1">
    <citation type="submission" date="2018-03" db="EMBL/GenBank/DDBJ databases">
        <authorList>
            <person name="Keele B.F."/>
        </authorList>
    </citation>
    <scope>NUCLEOTIDE SEQUENCE [LARGE SCALE GENOMIC DNA]</scope>
    <source>
        <strain evidence="2 3">CeCT 8812</strain>
    </source>
</reference>
<keyword evidence="3" id="KW-1185">Reference proteome</keyword>
<feature type="signal peptide" evidence="1">
    <location>
        <begin position="1"/>
        <end position="18"/>
    </location>
</feature>
<organism evidence="2 3">
    <name type="scientific">Pontivivens insulae</name>
    <dbReference type="NCBI Taxonomy" id="1639689"/>
    <lineage>
        <taxon>Bacteria</taxon>
        <taxon>Pseudomonadati</taxon>
        <taxon>Pseudomonadota</taxon>
        <taxon>Alphaproteobacteria</taxon>
        <taxon>Rhodobacterales</taxon>
        <taxon>Paracoccaceae</taxon>
        <taxon>Pontivivens</taxon>
    </lineage>
</organism>
<accession>A0A2R8AB07</accession>
<sequence length="46" mass="4797">MFRTLLALTVVATLAACGAPDQMSFVAAGDHPMADVNVTPVPVPHY</sequence>
<dbReference type="RefSeq" id="WP_162844960.1">
    <property type="nucleotide sequence ID" value="NZ_OMKW01000002.1"/>
</dbReference>
<dbReference type="PROSITE" id="PS51257">
    <property type="entry name" value="PROKAR_LIPOPROTEIN"/>
    <property type="match status" value="1"/>
</dbReference>
<dbReference type="EMBL" id="OMKW01000002">
    <property type="protein sequence ID" value="SPF29422.1"/>
    <property type="molecule type" value="Genomic_DNA"/>
</dbReference>
<evidence type="ECO:0000313" key="2">
    <source>
        <dbReference type="EMBL" id="SPF29422.1"/>
    </source>
</evidence>
<evidence type="ECO:0000313" key="3">
    <source>
        <dbReference type="Proteomes" id="UP000244932"/>
    </source>
</evidence>
<name>A0A2R8AB07_9RHOB</name>
<keyword evidence="1" id="KW-0732">Signal</keyword>
<proteinExistence type="predicted"/>
<evidence type="ECO:0008006" key="4">
    <source>
        <dbReference type="Google" id="ProtNLM"/>
    </source>
</evidence>
<dbReference type="Proteomes" id="UP000244932">
    <property type="component" value="Unassembled WGS sequence"/>
</dbReference>
<evidence type="ECO:0000256" key="1">
    <source>
        <dbReference type="SAM" id="SignalP"/>
    </source>
</evidence>
<dbReference type="AlphaFoldDB" id="A0A2R8AB07"/>